<feature type="domain" description="Methyltransferase type 11" evidence="4">
    <location>
        <begin position="49"/>
        <end position="153"/>
    </location>
</feature>
<name>A0A813ITM7_POLGL</name>
<keyword evidence="2" id="KW-0489">Methyltransferase</keyword>
<dbReference type="Pfam" id="PF08241">
    <property type="entry name" value="Methyltransf_11"/>
    <property type="match status" value="1"/>
</dbReference>
<dbReference type="InterPro" id="IPR029063">
    <property type="entry name" value="SAM-dependent_MTases_sf"/>
</dbReference>
<dbReference type="InterPro" id="IPR013216">
    <property type="entry name" value="Methyltransf_11"/>
</dbReference>
<evidence type="ECO:0000259" key="4">
    <source>
        <dbReference type="Pfam" id="PF08241"/>
    </source>
</evidence>
<comment type="caution">
    <text evidence="5">The sequence shown here is derived from an EMBL/GenBank/DDBJ whole genome shotgun (WGS) entry which is preliminary data.</text>
</comment>
<gene>
    <name evidence="5" type="ORF">PGLA2088_LOCUS12956</name>
</gene>
<sequence>MEDAYDEGVAYWDKRYLEEPKPSDWILKPKQLSEVLAKLVPRASESKILHVGCGNSLLPEEMHDDRGCKQQVNIDTSAVVIQQMQARNSELRPQLQWLVMDATAMDFPDAHFDVVIDKGTLDTILCEDDEDHTMVAAYLREVTRVMASGGVFVAVTFGPPEVRMKYFVPRFSVETIEVPSTNVKISHCQWVYACRKGNADFTETCAPCRGD</sequence>
<dbReference type="CDD" id="cd02440">
    <property type="entry name" value="AdoMet_MTases"/>
    <property type="match status" value="1"/>
</dbReference>
<dbReference type="EMBL" id="CAJNNW010015398">
    <property type="protein sequence ID" value="CAE8657675.1"/>
    <property type="molecule type" value="Genomic_DNA"/>
</dbReference>
<dbReference type="SUPFAM" id="SSF53335">
    <property type="entry name" value="S-adenosyl-L-methionine-dependent methyltransferases"/>
    <property type="match status" value="1"/>
</dbReference>
<dbReference type="PANTHER" id="PTHR12176">
    <property type="entry name" value="SAM-DEPENDENT METHYLTRANSFERASE SUPERFAMILY PROTEIN"/>
    <property type="match status" value="1"/>
</dbReference>
<evidence type="ECO:0000313" key="6">
    <source>
        <dbReference type="Proteomes" id="UP000626109"/>
    </source>
</evidence>
<evidence type="ECO:0000256" key="3">
    <source>
        <dbReference type="ARBA" id="ARBA00022679"/>
    </source>
</evidence>
<dbReference type="AlphaFoldDB" id="A0A813ITM7"/>
<protein>
    <recommendedName>
        <fullName evidence="4">Methyltransferase type 11 domain-containing protein</fullName>
    </recommendedName>
</protein>
<dbReference type="Gene3D" id="3.40.50.150">
    <property type="entry name" value="Vaccinia Virus protein VP39"/>
    <property type="match status" value="1"/>
</dbReference>
<reference evidence="5" key="1">
    <citation type="submission" date="2021-02" db="EMBL/GenBank/DDBJ databases">
        <authorList>
            <person name="Dougan E. K."/>
            <person name="Rhodes N."/>
            <person name="Thang M."/>
            <person name="Chan C."/>
        </authorList>
    </citation>
    <scope>NUCLEOTIDE SEQUENCE</scope>
</reference>
<evidence type="ECO:0000256" key="2">
    <source>
        <dbReference type="ARBA" id="ARBA00022603"/>
    </source>
</evidence>
<dbReference type="GO" id="GO:0032259">
    <property type="term" value="P:methylation"/>
    <property type="evidence" value="ECO:0007669"/>
    <property type="project" value="UniProtKB-KW"/>
</dbReference>
<evidence type="ECO:0000313" key="5">
    <source>
        <dbReference type="EMBL" id="CAE8657675.1"/>
    </source>
</evidence>
<accession>A0A813ITM7</accession>
<dbReference type="InterPro" id="IPR051419">
    <property type="entry name" value="Lys/N-term_MeTrsfase_sf"/>
</dbReference>
<dbReference type="Proteomes" id="UP000626109">
    <property type="component" value="Unassembled WGS sequence"/>
</dbReference>
<keyword evidence="3" id="KW-0808">Transferase</keyword>
<dbReference type="PANTHER" id="PTHR12176:SF79">
    <property type="entry name" value="METHYLTRANSFERASE TYPE 11 DOMAIN-CONTAINING PROTEIN"/>
    <property type="match status" value="1"/>
</dbReference>
<dbReference type="GO" id="GO:0008757">
    <property type="term" value="F:S-adenosylmethionine-dependent methyltransferase activity"/>
    <property type="evidence" value="ECO:0007669"/>
    <property type="project" value="InterPro"/>
</dbReference>
<organism evidence="5 6">
    <name type="scientific">Polarella glacialis</name>
    <name type="common">Dinoflagellate</name>
    <dbReference type="NCBI Taxonomy" id="89957"/>
    <lineage>
        <taxon>Eukaryota</taxon>
        <taxon>Sar</taxon>
        <taxon>Alveolata</taxon>
        <taxon>Dinophyceae</taxon>
        <taxon>Suessiales</taxon>
        <taxon>Suessiaceae</taxon>
        <taxon>Polarella</taxon>
    </lineage>
</organism>
<proteinExistence type="inferred from homology"/>
<evidence type="ECO:0000256" key="1">
    <source>
        <dbReference type="ARBA" id="ARBA00008361"/>
    </source>
</evidence>
<comment type="similarity">
    <text evidence="1">Belongs to the methyltransferase superfamily.</text>
</comment>